<organism evidence="2">
    <name type="scientific">Aplanochytrium stocchinoi</name>
    <dbReference type="NCBI Taxonomy" id="215587"/>
    <lineage>
        <taxon>Eukaryota</taxon>
        <taxon>Sar</taxon>
        <taxon>Stramenopiles</taxon>
        <taxon>Bigyra</taxon>
        <taxon>Labyrinthulomycetes</taxon>
        <taxon>Thraustochytrida</taxon>
        <taxon>Thraustochytriidae</taxon>
        <taxon>Aplanochytrium</taxon>
    </lineage>
</organism>
<dbReference type="InterPro" id="IPR014710">
    <property type="entry name" value="RmlC-like_jellyroll"/>
</dbReference>
<gene>
    <name evidence="2" type="ORF">ASTO00021_LOCUS16602</name>
</gene>
<proteinExistence type="predicted"/>
<dbReference type="CDD" id="cd20303">
    <property type="entry name" value="cupin_ChrR_1"/>
    <property type="match status" value="1"/>
</dbReference>
<dbReference type="Pfam" id="PF12973">
    <property type="entry name" value="Cupin_7"/>
    <property type="match status" value="1"/>
</dbReference>
<name>A0A7S3V1Y0_9STRA</name>
<dbReference type="SUPFAM" id="SSF51182">
    <property type="entry name" value="RmlC-like cupins"/>
    <property type="match status" value="1"/>
</dbReference>
<dbReference type="InterPro" id="IPR011051">
    <property type="entry name" value="RmlC_Cupin_sf"/>
</dbReference>
<evidence type="ECO:0000259" key="1">
    <source>
        <dbReference type="Pfam" id="PF12973"/>
    </source>
</evidence>
<dbReference type="Gene3D" id="2.60.120.10">
    <property type="entry name" value="Jelly Rolls"/>
    <property type="match status" value="1"/>
</dbReference>
<protein>
    <recommendedName>
        <fullName evidence="1">ChrR-like cupin domain-containing protein</fullName>
    </recommendedName>
</protein>
<accession>A0A7S3V1Y0</accession>
<dbReference type="EMBL" id="HBIN01021660">
    <property type="protein sequence ID" value="CAE0446611.1"/>
    <property type="molecule type" value="Transcribed_RNA"/>
</dbReference>
<sequence>MTLLVGILRFNLRHYFLKNRIQFRNMGYLVKNVSSMKWDPSPSPTVFRKRLELLGEKESGQVTSVVKYEKNSSFRSHAHPDGEEILVLEGIFEDNHGKWPAGTYLLNPEGFEHAPSSKDGCVLFVKLKQFPGLDREHVVIDTKDDTNWDVVTDSIKRCQLYPPKKLDERKSNGKYKDTMDLFTLKERTELELENIECGLEVYVINGSLVFDEKQHPVGSWIKIPPDDIPEDKVVTVSSEGGASIYVKRNHLGSKL</sequence>
<evidence type="ECO:0000313" key="2">
    <source>
        <dbReference type="EMBL" id="CAE0446611.1"/>
    </source>
</evidence>
<reference evidence="2" key="1">
    <citation type="submission" date="2021-01" db="EMBL/GenBank/DDBJ databases">
        <authorList>
            <person name="Corre E."/>
            <person name="Pelletier E."/>
            <person name="Niang G."/>
            <person name="Scheremetjew M."/>
            <person name="Finn R."/>
            <person name="Kale V."/>
            <person name="Holt S."/>
            <person name="Cochrane G."/>
            <person name="Meng A."/>
            <person name="Brown T."/>
            <person name="Cohen L."/>
        </authorList>
    </citation>
    <scope>NUCLEOTIDE SEQUENCE</scope>
    <source>
        <strain evidence="2">GSBS06</strain>
    </source>
</reference>
<feature type="domain" description="ChrR-like cupin" evidence="1">
    <location>
        <begin position="30"/>
        <end position="130"/>
    </location>
</feature>
<dbReference type="AlphaFoldDB" id="A0A7S3V1Y0"/>
<dbReference type="InterPro" id="IPR025979">
    <property type="entry name" value="ChrR-like_cupin_dom"/>
</dbReference>